<feature type="region of interest" description="Disordered" evidence="1">
    <location>
        <begin position="1"/>
        <end position="23"/>
    </location>
</feature>
<protein>
    <recommendedName>
        <fullName evidence="4">SGNH hydrolase-type esterase domain-containing protein</fullName>
    </recommendedName>
</protein>
<name>A0AAV7VL85_PLEWA</name>
<sequence length="135" mass="15363">MVAGRHVTQGTDAEEGLWSKEEKSDARLQEAGDLVYPGAMSPQKILVLGHSYVRRAWEMYQTGDFAEQAIEACFNMRCYGRGHLHMEKLRVISKTVPRGLLPQVLVILHLGSNDIVEYVFRDLLEFLVENLSWLS</sequence>
<organism evidence="2 3">
    <name type="scientific">Pleurodeles waltl</name>
    <name type="common">Iberian ribbed newt</name>
    <dbReference type="NCBI Taxonomy" id="8319"/>
    <lineage>
        <taxon>Eukaryota</taxon>
        <taxon>Metazoa</taxon>
        <taxon>Chordata</taxon>
        <taxon>Craniata</taxon>
        <taxon>Vertebrata</taxon>
        <taxon>Euteleostomi</taxon>
        <taxon>Amphibia</taxon>
        <taxon>Batrachia</taxon>
        <taxon>Caudata</taxon>
        <taxon>Salamandroidea</taxon>
        <taxon>Salamandridae</taxon>
        <taxon>Pleurodelinae</taxon>
        <taxon>Pleurodeles</taxon>
    </lineage>
</organism>
<dbReference type="Proteomes" id="UP001066276">
    <property type="component" value="Chromosome 2_1"/>
</dbReference>
<proteinExistence type="predicted"/>
<evidence type="ECO:0000313" key="3">
    <source>
        <dbReference type="Proteomes" id="UP001066276"/>
    </source>
</evidence>
<keyword evidence="3" id="KW-1185">Reference proteome</keyword>
<comment type="caution">
    <text evidence="2">The sequence shown here is derived from an EMBL/GenBank/DDBJ whole genome shotgun (WGS) entry which is preliminary data.</text>
</comment>
<dbReference type="AlphaFoldDB" id="A0AAV7VL85"/>
<gene>
    <name evidence="2" type="ORF">NDU88_005258</name>
</gene>
<evidence type="ECO:0008006" key="4">
    <source>
        <dbReference type="Google" id="ProtNLM"/>
    </source>
</evidence>
<accession>A0AAV7VL85</accession>
<evidence type="ECO:0000313" key="2">
    <source>
        <dbReference type="EMBL" id="KAJ1201449.1"/>
    </source>
</evidence>
<evidence type="ECO:0000256" key="1">
    <source>
        <dbReference type="SAM" id="MobiDB-lite"/>
    </source>
</evidence>
<reference evidence="2" key="1">
    <citation type="journal article" date="2022" name="bioRxiv">
        <title>Sequencing and chromosome-scale assembly of the giantPleurodeles waltlgenome.</title>
        <authorList>
            <person name="Brown T."/>
            <person name="Elewa A."/>
            <person name="Iarovenko S."/>
            <person name="Subramanian E."/>
            <person name="Araus A.J."/>
            <person name="Petzold A."/>
            <person name="Susuki M."/>
            <person name="Suzuki K.-i.T."/>
            <person name="Hayashi T."/>
            <person name="Toyoda A."/>
            <person name="Oliveira C."/>
            <person name="Osipova E."/>
            <person name="Leigh N.D."/>
            <person name="Simon A."/>
            <person name="Yun M.H."/>
        </authorList>
    </citation>
    <scope>NUCLEOTIDE SEQUENCE</scope>
    <source>
        <strain evidence="2">20211129_DDA</strain>
        <tissue evidence="2">Liver</tissue>
    </source>
</reference>
<dbReference type="EMBL" id="JANPWB010000003">
    <property type="protein sequence ID" value="KAJ1201449.1"/>
    <property type="molecule type" value="Genomic_DNA"/>
</dbReference>